<dbReference type="Proteomes" id="UP000677234">
    <property type="component" value="Chromosome"/>
</dbReference>
<dbReference type="SUPFAM" id="SSF140500">
    <property type="entry name" value="BAS1536-like"/>
    <property type="match status" value="1"/>
</dbReference>
<dbReference type="EMBL" id="CP066308">
    <property type="protein sequence ID" value="QQE76470.1"/>
    <property type="molecule type" value="Genomic_DNA"/>
</dbReference>
<sequence>MITTYILYGSLTSSDVLEISQELDTLLNEHFA</sequence>
<dbReference type="AlphaFoldDB" id="A0A7T5JQS2"/>
<dbReference type="Gene3D" id="4.10.280.10">
    <property type="entry name" value="Helix-loop-helix DNA-binding domain"/>
    <property type="match status" value="1"/>
</dbReference>
<reference evidence="1 3" key="1">
    <citation type="submission" date="2020-12" db="EMBL/GenBank/DDBJ databases">
        <title>strain FJAT-54423T represents a novel species of the genus Brevibacillus.</title>
        <authorList>
            <person name="Tang R."/>
        </authorList>
    </citation>
    <scope>NUCLEOTIDE SEQUENCE [LARGE SCALE GENOMIC DNA]</scope>
    <source>
        <strain evidence="1 3">FJAT-54423</strain>
    </source>
</reference>
<reference evidence="2" key="2">
    <citation type="submission" date="2021-04" db="EMBL/GenBank/DDBJ databases">
        <title>Brevibacillus composti FJAT-54423, complete genome.</title>
        <authorList>
            <person name="Tang R."/>
        </authorList>
    </citation>
    <scope>NUCLEOTIDE SEQUENCE</scope>
    <source>
        <strain evidence="2">FJAT-54424</strain>
    </source>
</reference>
<evidence type="ECO:0000313" key="2">
    <source>
        <dbReference type="EMBL" id="QUO43546.1"/>
    </source>
</evidence>
<dbReference type="GO" id="GO:0046983">
    <property type="term" value="F:protein dimerization activity"/>
    <property type="evidence" value="ECO:0007669"/>
    <property type="project" value="InterPro"/>
</dbReference>
<dbReference type="InterPro" id="IPR018540">
    <property type="entry name" value="Spo0E-like"/>
</dbReference>
<keyword evidence="4" id="KW-1185">Reference proteome</keyword>
<dbReference type="Proteomes" id="UP000595847">
    <property type="component" value="Chromosome"/>
</dbReference>
<dbReference type="InterPro" id="IPR037208">
    <property type="entry name" value="Spo0E-like_sf"/>
</dbReference>
<evidence type="ECO:0000313" key="1">
    <source>
        <dbReference type="EMBL" id="QQE76470.1"/>
    </source>
</evidence>
<name>A0A7T5JQS2_9BACL</name>
<organism evidence="1 3">
    <name type="scientific">Brevibacillus composti</name>
    <dbReference type="NCBI Taxonomy" id="2796470"/>
    <lineage>
        <taxon>Bacteria</taxon>
        <taxon>Bacillati</taxon>
        <taxon>Bacillota</taxon>
        <taxon>Bacilli</taxon>
        <taxon>Bacillales</taxon>
        <taxon>Paenibacillaceae</taxon>
        <taxon>Brevibacillus</taxon>
    </lineage>
</organism>
<evidence type="ECO:0000313" key="3">
    <source>
        <dbReference type="Proteomes" id="UP000595847"/>
    </source>
</evidence>
<protein>
    <submittedName>
        <fullName evidence="1">Aspartyl-phosphate phosphatase Spo0E family protein</fullName>
    </submittedName>
</protein>
<gene>
    <name evidence="1" type="ORF">JD108_03280</name>
    <name evidence="2" type="ORF">KDJ56_03285</name>
</gene>
<dbReference type="EMBL" id="CP073708">
    <property type="protein sequence ID" value="QUO43546.1"/>
    <property type="molecule type" value="Genomic_DNA"/>
</dbReference>
<dbReference type="KEGG" id="bcop:JD108_03280"/>
<dbReference type="InterPro" id="IPR036638">
    <property type="entry name" value="HLH_DNA-bd_sf"/>
</dbReference>
<accession>A0A7T5JQS2</accession>
<dbReference type="Pfam" id="PF09388">
    <property type="entry name" value="SpoOE-like"/>
    <property type="match status" value="1"/>
</dbReference>
<dbReference type="GO" id="GO:0043937">
    <property type="term" value="P:regulation of sporulation"/>
    <property type="evidence" value="ECO:0007669"/>
    <property type="project" value="InterPro"/>
</dbReference>
<proteinExistence type="predicted"/>
<evidence type="ECO:0000313" key="4">
    <source>
        <dbReference type="Proteomes" id="UP000677234"/>
    </source>
</evidence>